<sequence length="291" mass="31172">MKFPLSTLRQRQAWVSPDELNVAPALLGQPLATPKRRGLAMLIDLAVIGVLSPFGNFFLLLAGGLALVLAVPRLSAGLGQRWRKAGWVIVVLSGLLGGVAAWDEWHGSGAVRRDSGKPASVAQEGVKADPAASEAETSAEVAAETAGAAATEALEARVEQLEAELKAARKHRGFNLRQQLHQMADDIGTGFGWAIVYFSLLPVLWPGQTLGKRLMGLQVRELTNKPMTVLQALKRYGGYAAGMATGGLGFIQLLWDPNRQAIQDKTAHTVVIDLRGPREPRTEHPETGALT</sequence>
<evidence type="ECO:0000313" key="9">
    <source>
        <dbReference type="Proteomes" id="UP001246372"/>
    </source>
</evidence>
<evidence type="ECO:0000256" key="3">
    <source>
        <dbReference type="ARBA" id="ARBA00022692"/>
    </source>
</evidence>
<comment type="subcellular location">
    <subcellularLocation>
        <location evidence="1">Cell membrane</location>
        <topology evidence="1">Multi-pass membrane protein</topology>
    </subcellularLocation>
</comment>
<dbReference type="InterPro" id="IPR051791">
    <property type="entry name" value="Pra-immunoreactive"/>
</dbReference>
<organism evidence="8 9">
    <name type="scientific">Roseateles aquae</name>
    <dbReference type="NCBI Taxonomy" id="3077235"/>
    <lineage>
        <taxon>Bacteria</taxon>
        <taxon>Pseudomonadati</taxon>
        <taxon>Pseudomonadota</taxon>
        <taxon>Betaproteobacteria</taxon>
        <taxon>Burkholderiales</taxon>
        <taxon>Sphaerotilaceae</taxon>
        <taxon>Roseateles</taxon>
    </lineage>
</organism>
<comment type="caution">
    <text evidence="8">The sequence shown here is derived from an EMBL/GenBank/DDBJ whole genome shotgun (WGS) entry which is preliminary data.</text>
</comment>
<evidence type="ECO:0000259" key="7">
    <source>
        <dbReference type="Pfam" id="PF06271"/>
    </source>
</evidence>
<keyword evidence="3 6" id="KW-0812">Transmembrane</keyword>
<evidence type="ECO:0000256" key="6">
    <source>
        <dbReference type="SAM" id="Phobius"/>
    </source>
</evidence>
<evidence type="ECO:0000256" key="4">
    <source>
        <dbReference type="ARBA" id="ARBA00022989"/>
    </source>
</evidence>
<feature type="transmembrane region" description="Helical" evidence="6">
    <location>
        <begin position="84"/>
        <end position="102"/>
    </location>
</feature>
<dbReference type="RefSeq" id="WP_315652908.1">
    <property type="nucleotide sequence ID" value="NZ_JAVXZY010000012.1"/>
</dbReference>
<keyword evidence="5 6" id="KW-0472">Membrane</keyword>
<keyword evidence="4 6" id="KW-1133">Transmembrane helix</keyword>
<dbReference type="EMBL" id="JAVXZY010000012">
    <property type="protein sequence ID" value="MDT9002023.1"/>
    <property type="molecule type" value="Genomic_DNA"/>
</dbReference>
<dbReference type="PANTHER" id="PTHR36115">
    <property type="entry name" value="PROLINE-RICH ANTIGEN HOMOLOG-RELATED"/>
    <property type="match status" value="1"/>
</dbReference>
<reference evidence="8" key="1">
    <citation type="submission" date="2023-09" db="EMBL/GenBank/DDBJ databases">
        <title>Paucibacter sp. APW11 Genome sequencing and assembly.</title>
        <authorList>
            <person name="Kim I."/>
        </authorList>
    </citation>
    <scope>NUCLEOTIDE SEQUENCE</scope>
    <source>
        <strain evidence="8">APW11</strain>
    </source>
</reference>
<feature type="transmembrane region" description="Helical" evidence="6">
    <location>
        <begin position="236"/>
        <end position="255"/>
    </location>
</feature>
<dbReference type="InterPro" id="IPR010432">
    <property type="entry name" value="RDD"/>
</dbReference>
<feature type="transmembrane region" description="Helical" evidence="6">
    <location>
        <begin position="45"/>
        <end position="72"/>
    </location>
</feature>
<accession>A0ABU3PIT3</accession>
<feature type="transmembrane region" description="Helical" evidence="6">
    <location>
        <begin position="187"/>
        <end position="205"/>
    </location>
</feature>
<gene>
    <name evidence="8" type="ORF">RQP53_22285</name>
</gene>
<name>A0ABU3PIT3_9BURK</name>
<proteinExistence type="predicted"/>
<keyword evidence="2" id="KW-1003">Cell membrane</keyword>
<evidence type="ECO:0000313" key="8">
    <source>
        <dbReference type="EMBL" id="MDT9002023.1"/>
    </source>
</evidence>
<dbReference type="Proteomes" id="UP001246372">
    <property type="component" value="Unassembled WGS sequence"/>
</dbReference>
<feature type="domain" description="RDD" evidence="7">
    <location>
        <begin position="193"/>
        <end position="267"/>
    </location>
</feature>
<dbReference type="PANTHER" id="PTHR36115:SF6">
    <property type="entry name" value="PROLINE-RICH ANTIGEN HOMOLOG"/>
    <property type="match status" value="1"/>
</dbReference>
<evidence type="ECO:0000256" key="5">
    <source>
        <dbReference type="ARBA" id="ARBA00023136"/>
    </source>
</evidence>
<keyword evidence="9" id="KW-1185">Reference proteome</keyword>
<evidence type="ECO:0000256" key="2">
    <source>
        <dbReference type="ARBA" id="ARBA00022475"/>
    </source>
</evidence>
<protein>
    <submittedName>
        <fullName evidence="8">RDD family protein</fullName>
    </submittedName>
</protein>
<dbReference type="Pfam" id="PF06271">
    <property type="entry name" value="RDD"/>
    <property type="match status" value="1"/>
</dbReference>
<evidence type="ECO:0000256" key="1">
    <source>
        <dbReference type="ARBA" id="ARBA00004651"/>
    </source>
</evidence>